<protein>
    <submittedName>
        <fullName evidence="2">Peptidase S1 domain-containing protein</fullName>
    </submittedName>
</protein>
<sequence length="289" mass="32497">MFFWWLLFAFLLGLVNGYDSGSPFVHLEIQGTYSCSGTTFGTRYIITAAHCFYLSNKHCEDPNFGITHTNLHVDKEDVLVDVGGMCLPTKNLDIQCHAEAIPKRFKVTHVMVIKKYVDSRCAEGDVAVLRLEEQFEDRHVVLGQFDTAPNVLSVFGFGNDPSNPDHSQYLQFHEFETSKCKHENVGDDSFCTIESSKGNVCDGDSGGPLMEIGENYTLYGTVSRGSNCQIMKNRKRRALMKLRGNINIKIDSYAHILCGIPDIFGEDVPYGCENWIHKLDASTNQLIIY</sequence>
<reference evidence="2" key="1">
    <citation type="submission" date="2016-11" db="UniProtKB">
        <authorList>
            <consortium name="WormBaseParasite"/>
        </authorList>
    </citation>
    <scope>IDENTIFICATION</scope>
    <source>
        <strain evidence="2">KR3021</strain>
    </source>
</reference>
<evidence type="ECO:0000313" key="2">
    <source>
        <dbReference type="WBParaSite" id="RSKR_0000936300.1"/>
    </source>
</evidence>
<accession>A0AC35UAV5</accession>
<organism evidence="1 2">
    <name type="scientific">Rhabditophanes sp. KR3021</name>
    <dbReference type="NCBI Taxonomy" id="114890"/>
    <lineage>
        <taxon>Eukaryota</taxon>
        <taxon>Metazoa</taxon>
        <taxon>Ecdysozoa</taxon>
        <taxon>Nematoda</taxon>
        <taxon>Chromadorea</taxon>
        <taxon>Rhabditida</taxon>
        <taxon>Tylenchina</taxon>
        <taxon>Panagrolaimomorpha</taxon>
        <taxon>Strongyloidoidea</taxon>
        <taxon>Alloionematidae</taxon>
        <taxon>Rhabditophanes</taxon>
    </lineage>
</organism>
<evidence type="ECO:0000313" key="1">
    <source>
        <dbReference type="Proteomes" id="UP000095286"/>
    </source>
</evidence>
<dbReference type="WBParaSite" id="RSKR_0000936300.1">
    <property type="protein sequence ID" value="RSKR_0000936300.1"/>
    <property type="gene ID" value="RSKR_0000936300"/>
</dbReference>
<name>A0AC35UAV5_9BILA</name>
<dbReference type="Proteomes" id="UP000095286">
    <property type="component" value="Unplaced"/>
</dbReference>
<proteinExistence type="predicted"/>